<dbReference type="eggNOG" id="COG4771">
    <property type="taxonomic scope" value="Bacteria"/>
</dbReference>
<evidence type="ECO:0000256" key="4">
    <source>
        <dbReference type="ARBA" id="ARBA00022692"/>
    </source>
</evidence>
<dbReference type="InterPro" id="IPR008969">
    <property type="entry name" value="CarboxyPept-like_regulatory"/>
</dbReference>
<comment type="caution">
    <text evidence="13">The sequence shown here is derived from an EMBL/GenBank/DDBJ whole genome shotgun (WGS) entry which is preliminary data.</text>
</comment>
<feature type="domain" description="TonB-dependent receptor plug" evidence="12">
    <location>
        <begin position="123"/>
        <end position="243"/>
    </location>
</feature>
<dbReference type="Gene3D" id="2.60.40.1120">
    <property type="entry name" value="Carboxypeptidase-like, regulatory domain"/>
    <property type="match status" value="1"/>
</dbReference>
<evidence type="ECO:0000256" key="5">
    <source>
        <dbReference type="ARBA" id="ARBA00023077"/>
    </source>
</evidence>
<evidence type="ECO:0000313" key="14">
    <source>
        <dbReference type="Proteomes" id="UP000014174"/>
    </source>
</evidence>
<keyword evidence="5 9" id="KW-0798">TonB box</keyword>
<feature type="signal peptide" evidence="10">
    <location>
        <begin position="1"/>
        <end position="24"/>
    </location>
</feature>
<dbReference type="InterPro" id="IPR000531">
    <property type="entry name" value="Beta-barrel_TonB"/>
</dbReference>
<dbReference type="Pfam" id="PF13715">
    <property type="entry name" value="CarbopepD_reg_2"/>
    <property type="match status" value="1"/>
</dbReference>
<dbReference type="AlphaFoldDB" id="R9GM88"/>
<name>R9GM88_9SPHI</name>
<dbReference type="CDD" id="cd01347">
    <property type="entry name" value="ligand_gated_channel"/>
    <property type="match status" value="1"/>
</dbReference>
<evidence type="ECO:0000256" key="2">
    <source>
        <dbReference type="ARBA" id="ARBA00022448"/>
    </source>
</evidence>
<dbReference type="SUPFAM" id="SSF56935">
    <property type="entry name" value="Porins"/>
    <property type="match status" value="1"/>
</dbReference>
<keyword evidence="4 8" id="KW-0812">Transmembrane</keyword>
<evidence type="ECO:0000259" key="12">
    <source>
        <dbReference type="Pfam" id="PF07715"/>
    </source>
</evidence>
<comment type="subcellular location">
    <subcellularLocation>
        <location evidence="1 8">Cell outer membrane</location>
        <topology evidence="1 8">Multi-pass membrane protein</topology>
    </subcellularLocation>
</comment>
<dbReference type="PANTHER" id="PTHR47234">
    <property type="match status" value="1"/>
</dbReference>
<dbReference type="EMBL" id="AQPN01000141">
    <property type="protein sequence ID" value="EOR92843.1"/>
    <property type="molecule type" value="Genomic_DNA"/>
</dbReference>
<keyword evidence="7 8" id="KW-0998">Cell outer membrane</keyword>
<evidence type="ECO:0000256" key="1">
    <source>
        <dbReference type="ARBA" id="ARBA00004571"/>
    </source>
</evidence>
<keyword evidence="2 8" id="KW-0813">Transport</keyword>
<gene>
    <name evidence="13" type="ORF">ADIARSV_3931</name>
</gene>
<dbReference type="InterPro" id="IPR012910">
    <property type="entry name" value="Plug_dom"/>
</dbReference>
<dbReference type="InterPro" id="IPR039426">
    <property type="entry name" value="TonB-dep_rcpt-like"/>
</dbReference>
<dbReference type="SUPFAM" id="SSF49464">
    <property type="entry name" value="Carboxypeptidase regulatory domain-like"/>
    <property type="match status" value="1"/>
</dbReference>
<evidence type="ECO:0000259" key="11">
    <source>
        <dbReference type="Pfam" id="PF00593"/>
    </source>
</evidence>
<dbReference type="RefSeq" id="WP_016197151.1">
    <property type="nucleotide sequence ID" value="NZ_AQPN01000141.1"/>
</dbReference>
<dbReference type="OrthoDB" id="9805434at2"/>
<dbReference type="InterPro" id="IPR037066">
    <property type="entry name" value="Plug_dom_sf"/>
</dbReference>
<keyword evidence="6 8" id="KW-0472">Membrane</keyword>
<evidence type="ECO:0000256" key="3">
    <source>
        <dbReference type="ARBA" id="ARBA00022452"/>
    </source>
</evidence>
<dbReference type="PANTHER" id="PTHR47234:SF3">
    <property type="entry name" value="SECRETIN_TONB SHORT N-TERMINAL DOMAIN-CONTAINING PROTEIN"/>
    <property type="match status" value="1"/>
</dbReference>
<evidence type="ECO:0000313" key="13">
    <source>
        <dbReference type="EMBL" id="EOR92843.1"/>
    </source>
</evidence>
<reference evidence="13 14" key="1">
    <citation type="journal article" date="2013" name="Genome Announc.">
        <title>Draft Genome Sequence of Arcticibacter svalbardensis Strain MN12-7T, a Member of the Family Sphingobacteriaceae Isolated from an Arctic Soil Sample.</title>
        <authorList>
            <person name="Shivaji S."/>
            <person name="Ara S."/>
            <person name="Prasad S."/>
            <person name="Manasa B.P."/>
            <person name="Begum Z."/>
            <person name="Singh A."/>
            <person name="Kumar Pinnaka A."/>
        </authorList>
    </citation>
    <scope>NUCLEOTIDE SEQUENCE [LARGE SCALE GENOMIC DNA]</scope>
    <source>
        <strain evidence="13 14">MN12-7</strain>
    </source>
</reference>
<sequence length="950" mass="102158">MPKIYSKISLFILLFLASTQILLAQSITGKITDATNSTPMPGVIVAVVGTSQRTSTNATGEYTLNLAAGPHKLRLSYIGYESLTADIVVSTTATNFDYSLKPSGTTLTEVAIIGSRSPSRTNINSPVPVDVISAKEIRSYPQSDVTQILNYIAPSFSSNRQTVADGTDHIDPASLRGLGPDQVLVLVNGKRRHTTALVNINGTFGRGTVGTDMNSIPVSSIDHIEVLRDGAAAQYGSDAIAGVINIVLKKITPLVVSSMYGQSATSTLGNNYSDGKTYQFDASKGWSLNGKGFVNVAAQYQDRGATNRGGLDTRPLLYSSLPSKAATETEADFETRFATLKQADDAKADAAGVNRNNMVVGNSHSKNFGSFANGQYAFSNAASVYLAAGYTHKTGSAAGFIRLPSQATQIDVTLYPNGFLPFINTSINDVSISGGLKGTLGSWKYDVSNTFGENNIAFDIDHTLNASLPIGTSPTSFYAGKLVFSQNTTNLDVSRKFDFDGFLTSLNTAYGAEYRVDSYSINPGEELSYSYGQPSQNIPGRLVGTSPTAAGAQVFPGFRPANAIDKSRHNTSLYADFEAEFGPRLLVEAAGRYENFSDFGSNFSNKFTARVKAADQLSLRGAIATGFRAPSLAQRYFNNESTQFVSGNPTQVLTVNNDNPIVAKFGVGSLKPEKSTSYSLGLTGTVIPGLTYSVDAYQIDIKDRIVFSSQFTRATAGVNEILDTVDPNRTINSVQFFTNAISTRTKGLDVVLTDRISLTSGNVLTLSAAANFNETKVRSIKGSDIIEGNASLKAKLFDRTERSRYESSVPASKINLSAAYTMKKVDLSLRTVYFGKVTYLNPVDPTVAANNLPLELDQTFNGKWVTDLSVSYKVIKQLALNVAVNNLFDIYPDKNYMDARNSETNLSGDPTANYTTGRDNTSNGHFAYSRAVSQFGFNGRFVSGKVTYTF</sequence>
<evidence type="ECO:0000256" key="8">
    <source>
        <dbReference type="PROSITE-ProRule" id="PRU01360"/>
    </source>
</evidence>
<proteinExistence type="inferred from homology"/>
<feature type="domain" description="TonB-dependent receptor-like beta-barrel" evidence="11">
    <location>
        <begin position="416"/>
        <end position="887"/>
    </location>
</feature>
<dbReference type="Gene3D" id="2.40.170.20">
    <property type="entry name" value="TonB-dependent receptor, beta-barrel domain"/>
    <property type="match status" value="1"/>
</dbReference>
<accession>R9GM88</accession>
<evidence type="ECO:0000256" key="7">
    <source>
        <dbReference type="ARBA" id="ARBA00023237"/>
    </source>
</evidence>
<dbReference type="InterPro" id="IPR036942">
    <property type="entry name" value="Beta-barrel_TonB_sf"/>
</dbReference>
<keyword evidence="10" id="KW-0732">Signal</keyword>
<dbReference type="Pfam" id="PF00593">
    <property type="entry name" value="TonB_dep_Rec_b-barrel"/>
    <property type="match status" value="1"/>
</dbReference>
<dbReference type="GO" id="GO:0009279">
    <property type="term" value="C:cell outer membrane"/>
    <property type="evidence" value="ECO:0007669"/>
    <property type="project" value="UniProtKB-SubCell"/>
</dbReference>
<evidence type="ECO:0000256" key="9">
    <source>
        <dbReference type="RuleBase" id="RU003357"/>
    </source>
</evidence>
<keyword evidence="14" id="KW-1185">Reference proteome</keyword>
<evidence type="ECO:0000256" key="10">
    <source>
        <dbReference type="SAM" id="SignalP"/>
    </source>
</evidence>
<dbReference type="Gene3D" id="2.170.130.10">
    <property type="entry name" value="TonB-dependent receptor, plug domain"/>
    <property type="match status" value="1"/>
</dbReference>
<comment type="similarity">
    <text evidence="8 9">Belongs to the TonB-dependent receptor family.</text>
</comment>
<protein>
    <submittedName>
        <fullName evidence="13">TonB-dependent receptor</fullName>
    </submittedName>
</protein>
<organism evidence="13 14">
    <name type="scientific">Arcticibacter svalbardensis MN12-7</name>
    <dbReference type="NCBI Taxonomy" id="1150600"/>
    <lineage>
        <taxon>Bacteria</taxon>
        <taxon>Pseudomonadati</taxon>
        <taxon>Bacteroidota</taxon>
        <taxon>Sphingobacteriia</taxon>
        <taxon>Sphingobacteriales</taxon>
        <taxon>Sphingobacteriaceae</taxon>
        <taxon>Arcticibacter</taxon>
    </lineage>
</organism>
<dbReference type="PROSITE" id="PS52016">
    <property type="entry name" value="TONB_DEPENDENT_REC_3"/>
    <property type="match status" value="1"/>
</dbReference>
<keyword evidence="3 8" id="KW-1134">Transmembrane beta strand</keyword>
<dbReference type="Pfam" id="PF07715">
    <property type="entry name" value="Plug"/>
    <property type="match status" value="1"/>
</dbReference>
<dbReference type="PATRIC" id="fig|1150600.3.peg.3893"/>
<dbReference type="Proteomes" id="UP000014174">
    <property type="component" value="Unassembled WGS sequence"/>
</dbReference>
<feature type="chain" id="PRO_5004481901" evidence="10">
    <location>
        <begin position="25"/>
        <end position="950"/>
    </location>
</feature>
<dbReference type="STRING" id="1150600.ADIARSV_3931"/>
<keyword evidence="13" id="KW-0675">Receptor</keyword>
<evidence type="ECO:0000256" key="6">
    <source>
        <dbReference type="ARBA" id="ARBA00023136"/>
    </source>
</evidence>